<dbReference type="RefSeq" id="WP_161124107.1">
    <property type="nucleotide sequence ID" value="NZ_VYSB01000001.1"/>
</dbReference>
<keyword evidence="2" id="KW-0812">Transmembrane</keyword>
<feature type="transmembrane region" description="Helical" evidence="2">
    <location>
        <begin position="167"/>
        <end position="186"/>
    </location>
</feature>
<evidence type="ECO:0000256" key="1">
    <source>
        <dbReference type="SAM" id="MobiDB-lite"/>
    </source>
</evidence>
<sequence length="315" mass="34392">MRSWRNPDLVIRFREVSLSVSSLESRPDVDAQTKEQARSWLVDAQDILEQRRFGILPYDRYDAVWALVNQLRHLLCTVLPAPELLAVLADVRASCCYLPTQQRLLGERDLARLEAELIGSRLPAAAIPAAAAQQLPRIRLELERLSRLAAGAREAHWRKVNLLRKRLTVTGSVLLALLCAAFWLLPELLPATALTSPQLAGIMLFGAIGGLVSALWTNESIHASSSQFYLQRTLLALKPIVGAASATFAVLLQQAGFVSLLPAGVDQMTAYLVLAFLAGFSERFIRTRIEEATNSSAVTASPAGAEASQKSSKGQ</sequence>
<gene>
    <name evidence="3" type="ORF">F5985_02090</name>
</gene>
<name>A0A7C9IW44_9BURK</name>
<dbReference type="Proteomes" id="UP000481947">
    <property type="component" value="Unassembled WGS sequence"/>
</dbReference>
<dbReference type="AlphaFoldDB" id="A0A7C9IW44"/>
<feature type="transmembrane region" description="Helical" evidence="2">
    <location>
        <begin position="229"/>
        <end position="251"/>
    </location>
</feature>
<protein>
    <submittedName>
        <fullName evidence="3">Uncharacterized protein</fullName>
    </submittedName>
</protein>
<accession>A0A7C9IW44</accession>
<feature type="region of interest" description="Disordered" evidence="1">
    <location>
        <begin position="294"/>
        <end position="315"/>
    </location>
</feature>
<organism evidence="3 4">
    <name type="scientific">Malikia spinosa</name>
    <dbReference type="NCBI Taxonomy" id="86180"/>
    <lineage>
        <taxon>Bacteria</taxon>
        <taxon>Pseudomonadati</taxon>
        <taxon>Pseudomonadota</taxon>
        <taxon>Betaproteobacteria</taxon>
        <taxon>Burkholderiales</taxon>
        <taxon>Comamonadaceae</taxon>
        <taxon>Malikia</taxon>
    </lineage>
</organism>
<comment type="caution">
    <text evidence="3">The sequence shown here is derived from an EMBL/GenBank/DDBJ whole genome shotgun (WGS) entry which is preliminary data.</text>
</comment>
<evidence type="ECO:0000256" key="2">
    <source>
        <dbReference type="SAM" id="Phobius"/>
    </source>
</evidence>
<feature type="transmembrane region" description="Helical" evidence="2">
    <location>
        <begin position="257"/>
        <end position="280"/>
    </location>
</feature>
<evidence type="ECO:0000313" key="4">
    <source>
        <dbReference type="Proteomes" id="UP000481947"/>
    </source>
</evidence>
<dbReference type="EMBL" id="VYSB01000001">
    <property type="protein sequence ID" value="MYZ50953.1"/>
    <property type="molecule type" value="Genomic_DNA"/>
</dbReference>
<keyword evidence="2" id="KW-0472">Membrane</keyword>
<proteinExistence type="predicted"/>
<evidence type="ECO:0000313" key="3">
    <source>
        <dbReference type="EMBL" id="MYZ50953.1"/>
    </source>
</evidence>
<keyword evidence="2" id="KW-1133">Transmembrane helix</keyword>
<feature type="transmembrane region" description="Helical" evidence="2">
    <location>
        <begin position="198"/>
        <end position="217"/>
    </location>
</feature>
<reference evidence="3 4" key="1">
    <citation type="submission" date="2019-09" db="EMBL/GenBank/DDBJ databases">
        <title>Identification of Malikia spinosa a prominent benzene-, toluene-, and ethylbenzene-degrading bacterium: enrichment, isolation and whole genome sequencing.</title>
        <authorList>
            <person name="Tancsics A."/>
            <person name="Revesz F."/>
            <person name="Kriszt B."/>
        </authorList>
    </citation>
    <scope>NUCLEOTIDE SEQUENCE [LARGE SCALE GENOMIC DNA]</scope>
    <source>
        <strain evidence="3 4">AB6</strain>
    </source>
</reference>